<feature type="region of interest" description="Disordered" evidence="1">
    <location>
        <begin position="1"/>
        <end position="28"/>
    </location>
</feature>
<keyword evidence="3" id="KW-1185">Reference proteome</keyword>
<dbReference type="EMBL" id="CAMGYJ010000011">
    <property type="protein sequence ID" value="CAI0560988.1"/>
    <property type="molecule type" value="Genomic_DNA"/>
</dbReference>
<evidence type="ECO:0000313" key="2">
    <source>
        <dbReference type="EMBL" id="CAI0560988.1"/>
    </source>
</evidence>
<protein>
    <submittedName>
        <fullName evidence="2">Uncharacterized protein</fullName>
    </submittedName>
</protein>
<evidence type="ECO:0000256" key="1">
    <source>
        <dbReference type="SAM" id="MobiDB-lite"/>
    </source>
</evidence>
<feature type="non-terminal residue" evidence="2">
    <location>
        <position position="1"/>
    </location>
</feature>
<dbReference type="Proteomes" id="UP001154282">
    <property type="component" value="Unassembled WGS sequence"/>
</dbReference>
<dbReference type="AlphaFoldDB" id="A0AAV0RXQ6"/>
<proteinExistence type="predicted"/>
<organism evidence="2 3">
    <name type="scientific">Linum tenue</name>
    <dbReference type="NCBI Taxonomy" id="586396"/>
    <lineage>
        <taxon>Eukaryota</taxon>
        <taxon>Viridiplantae</taxon>
        <taxon>Streptophyta</taxon>
        <taxon>Embryophyta</taxon>
        <taxon>Tracheophyta</taxon>
        <taxon>Spermatophyta</taxon>
        <taxon>Magnoliopsida</taxon>
        <taxon>eudicotyledons</taxon>
        <taxon>Gunneridae</taxon>
        <taxon>Pentapetalae</taxon>
        <taxon>rosids</taxon>
        <taxon>fabids</taxon>
        <taxon>Malpighiales</taxon>
        <taxon>Linaceae</taxon>
        <taxon>Linum</taxon>
    </lineage>
</organism>
<accession>A0AAV0RXQ6</accession>
<evidence type="ECO:0000313" key="3">
    <source>
        <dbReference type="Proteomes" id="UP001154282"/>
    </source>
</evidence>
<reference evidence="2" key="1">
    <citation type="submission" date="2022-08" db="EMBL/GenBank/DDBJ databases">
        <authorList>
            <person name="Gutierrez-Valencia J."/>
        </authorList>
    </citation>
    <scope>NUCLEOTIDE SEQUENCE</scope>
</reference>
<gene>
    <name evidence="2" type="ORF">LITE_LOCUS49883</name>
</gene>
<comment type="caution">
    <text evidence="2">The sequence shown here is derived from an EMBL/GenBank/DDBJ whole genome shotgun (WGS) entry which is preliminary data.</text>
</comment>
<name>A0AAV0RXQ6_9ROSI</name>
<sequence>SPAIDISGDTNHQHRHAAKHHQDPNFSATGPTITDITVHFNNMINTYRYMLGALGQLWWGWRT</sequence>